<name>A0ABV1CV81_9FIRM</name>
<gene>
    <name evidence="1" type="ORF">WMO23_04890</name>
</gene>
<accession>A0ABV1CV81</accession>
<protein>
    <recommendedName>
        <fullName evidence="3">HIRAN domain-containing protein</fullName>
    </recommendedName>
</protein>
<sequence>MIYSYDGTFFGYLSAVIDRDEALLRKDQAQPAVRADIFDLGQAIVPQRGPAPQLYAQEVLVFSD</sequence>
<dbReference type="RefSeq" id="WP_020310789.1">
    <property type="nucleotide sequence ID" value="NZ_JBBMEU010000021.1"/>
</dbReference>
<dbReference type="EMBL" id="JBBMEU010000021">
    <property type="protein sequence ID" value="MEQ2422065.1"/>
    <property type="molecule type" value="Genomic_DNA"/>
</dbReference>
<reference evidence="1 2" key="1">
    <citation type="submission" date="2024-03" db="EMBL/GenBank/DDBJ databases">
        <title>Human intestinal bacterial collection.</title>
        <authorList>
            <person name="Pauvert C."/>
            <person name="Hitch T.C.A."/>
            <person name="Clavel T."/>
        </authorList>
    </citation>
    <scope>NUCLEOTIDE SEQUENCE [LARGE SCALE GENOMIC DNA]</scope>
    <source>
        <strain evidence="1 2">CLA-AA-H81</strain>
    </source>
</reference>
<evidence type="ECO:0000313" key="2">
    <source>
        <dbReference type="Proteomes" id="UP001433088"/>
    </source>
</evidence>
<evidence type="ECO:0008006" key="3">
    <source>
        <dbReference type="Google" id="ProtNLM"/>
    </source>
</evidence>
<organism evidence="1 2">
    <name type="scientific">Megasphaera intestinihominis</name>
    <dbReference type="NCBI Taxonomy" id="3133159"/>
    <lineage>
        <taxon>Bacteria</taxon>
        <taxon>Bacillati</taxon>
        <taxon>Bacillota</taxon>
        <taxon>Negativicutes</taxon>
        <taxon>Veillonellales</taxon>
        <taxon>Veillonellaceae</taxon>
        <taxon>Megasphaera</taxon>
    </lineage>
</organism>
<dbReference type="Proteomes" id="UP001433088">
    <property type="component" value="Unassembled WGS sequence"/>
</dbReference>
<comment type="caution">
    <text evidence="1">The sequence shown here is derived from an EMBL/GenBank/DDBJ whole genome shotgun (WGS) entry which is preliminary data.</text>
</comment>
<proteinExistence type="predicted"/>
<evidence type="ECO:0000313" key="1">
    <source>
        <dbReference type="EMBL" id="MEQ2422065.1"/>
    </source>
</evidence>
<keyword evidence="2" id="KW-1185">Reference proteome</keyword>